<organism evidence="2 3">
    <name type="scientific">Oceanisphaera sediminis</name>
    <dbReference type="NCBI Taxonomy" id="981381"/>
    <lineage>
        <taxon>Bacteria</taxon>
        <taxon>Pseudomonadati</taxon>
        <taxon>Pseudomonadota</taxon>
        <taxon>Gammaproteobacteria</taxon>
        <taxon>Aeromonadales</taxon>
        <taxon>Aeromonadaceae</taxon>
        <taxon>Oceanisphaera</taxon>
    </lineage>
</organism>
<dbReference type="EMBL" id="BAABDS010000010">
    <property type="protein sequence ID" value="GAA3704342.1"/>
    <property type="molecule type" value="Genomic_DNA"/>
</dbReference>
<evidence type="ECO:0000313" key="3">
    <source>
        <dbReference type="Proteomes" id="UP001501479"/>
    </source>
</evidence>
<dbReference type="Proteomes" id="UP001501479">
    <property type="component" value="Unassembled WGS sequence"/>
</dbReference>
<protein>
    <submittedName>
        <fullName evidence="2">Uncharacterized protein</fullName>
    </submittedName>
</protein>
<gene>
    <name evidence="2" type="ORF">GCM10022421_08950</name>
</gene>
<comment type="caution">
    <text evidence="2">The sequence shown here is derived from an EMBL/GenBank/DDBJ whole genome shotgun (WGS) entry which is preliminary data.</text>
</comment>
<feature type="region of interest" description="Disordered" evidence="1">
    <location>
        <begin position="1"/>
        <end position="53"/>
    </location>
</feature>
<sequence length="53" mass="5750">MASGGSYQINENGERELKQRSGHKLTPEHAAPAAQTKKVNTDENTQKSAAGRR</sequence>
<keyword evidence="3" id="KW-1185">Reference proteome</keyword>
<name>A0ABP7DHB2_9GAMM</name>
<accession>A0ABP7DHB2</accession>
<evidence type="ECO:0000256" key="1">
    <source>
        <dbReference type="SAM" id="MobiDB-lite"/>
    </source>
</evidence>
<reference evidence="3" key="1">
    <citation type="journal article" date="2019" name="Int. J. Syst. Evol. Microbiol.">
        <title>The Global Catalogue of Microorganisms (GCM) 10K type strain sequencing project: providing services to taxonomists for standard genome sequencing and annotation.</title>
        <authorList>
            <consortium name="The Broad Institute Genomics Platform"/>
            <consortium name="The Broad Institute Genome Sequencing Center for Infectious Disease"/>
            <person name="Wu L."/>
            <person name="Ma J."/>
        </authorList>
    </citation>
    <scope>NUCLEOTIDE SEQUENCE [LARGE SCALE GENOMIC DNA]</scope>
    <source>
        <strain evidence="3">JCM 17329</strain>
    </source>
</reference>
<evidence type="ECO:0000313" key="2">
    <source>
        <dbReference type="EMBL" id="GAA3704342.1"/>
    </source>
</evidence>
<dbReference type="RefSeq" id="WP_344962821.1">
    <property type="nucleotide sequence ID" value="NZ_BAABDS010000010.1"/>
</dbReference>
<feature type="compositionally biased region" description="Polar residues" evidence="1">
    <location>
        <begin position="1"/>
        <end position="11"/>
    </location>
</feature>
<proteinExistence type="predicted"/>